<evidence type="ECO:0000313" key="2">
    <source>
        <dbReference type="WBParaSite" id="JU765_v2.g20285.t1"/>
    </source>
</evidence>
<evidence type="ECO:0000313" key="1">
    <source>
        <dbReference type="Proteomes" id="UP000887576"/>
    </source>
</evidence>
<name>A0AC34QXV2_9BILA</name>
<sequence length="75" mass="8633">MLNTLGSLFFLCSFAFLWGPLPYFYFLFSENRRIVTGAYVLFVFSYIPGGERGLRFMTSMFSGLVTRQSKLVLPI</sequence>
<accession>A0AC34QXV2</accession>
<dbReference type="Proteomes" id="UP000887576">
    <property type="component" value="Unplaced"/>
</dbReference>
<dbReference type="WBParaSite" id="JU765_v2.g20285.t1">
    <property type="protein sequence ID" value="JU765_v2.g20285.t1"/>
    <property type="gene ID" value="JU765_v2.g20285"/>
</dbReference>
<proteinExistence type="predicted"/>
<protein>
    <submittedName>
        <fullName evidence="2">NADH dehydrogenase subunit 4</fullName>
    </submittedName>
</protein>
<organism evidence="1 2">
    <name type="scientific">Panagrolaimus sp. JU765</name>
    <dbReference type="NCBI Taxonomy" id="591449"/>
    <lineage>
        <taxon>Eukaryota</taxon>
        <taxon>Metazoa</taxon>
        <taxon>Ecdysozoa</taxon>
        <taxon>Nematoda</taxon>
        <taxon>Chromadorea</taxon>
        <taxon>Rhabditida</taxon>
        <taxon>Tylenchina</taxon>
        <taxon>Panagrolaimomorpha</taxon>
        <taxon>Panagrolaimoidea</taxon>
        <taxon>Panagrolaimidae</taxon>
        <taxon>Panagrolaimus</taxon>
    </lineage>
</organism>
<reference evidence="2" key="1">
    <citation type="submission" date="2022-11" db="UniProtKB">
        <authorList>
            <consortium name="WormBaseParasite"/>
        </authorList>
    </citation>
    <scope>IDENTIFICATION</scope>
</reference>